<gene>
    <name evidence="1" type="ORF">A2319_05870</name>
</gene>
<dbReference type="Proteomes" id="UP000176420">
    <property type="component" value="Unassembled WGS sequence"/>
</dbReference>
<evidence type="ECO:0000313" key="1">
    <source>
        <dbReference type="EMBL" id="OGY85852.1"/>
    </source>
</evidence>
<comment type="caution">
    <text evidence="1">The sequence shown here is derived from an EMBL/GenBank/DDBJ whole genome shotgun (WGS) entry which is preliminary data.</text>
</comment>
<proteinExistence type="predicted"/>
<sequence>MNAGVVPTPNAQLVEKQVVVEFKKQWKILTKMPAVAGTELVDFEKLPWLLTTYDEIRTHFTKYSSAME</sequence>
<accession>A0A1G2B9R1</accession>
<name>A0A1G2B9R1_9BACT</name>
<reference evidence="1 2" key="1">
    <citation type="journal article" date="2016" name="Nat. Commun.">
        <title>Thousands of microbial genomes shed light on interconnected biogeochemical processes in an aquifer system.</title>
        <authorList>
            <person name="Anantharaman K."/>
            <person name="Brown C.T."/>
            <person name="Hug L.A."/>
            <person name="Sharon I."/>
            <person name="Castelle C.J."/>
            <person name="Probst A.J."/>
            <person name="Thomas B.C."/>
            <person name="Singh A."/>
            <person name="Wilkins M.J."/>
            <person name="Karaoz U."/>
            <person name="Brodie E.L."/>
            <person name="Williams K.H."/>
            <person name="Hubbard S.S."/>
            <person name="Banfield J.F."/>
        </authorList>
    </citation>
    <scope>NUCLEOTIDE SEQUENCE [LARGE SCALE GENOMIC DNA]</scope>
</reference>
<organism evidence="1 2">
    <name type="scientific">Candidatus Kerfeldbacteria bacterium RIFOXYB2_FULL_38_14</name>
    <dbReference type="NCBI Taxonomy" id="1798547"/>
    <lineage>
        <taxon>Bacteria</taxon>
        <taxon>Candidatus Kerfeldiibacteriota</taxon>
    </lineage>
</organism>
<evidence type="ECO:0000313" key="2">
    <source>
        <dbReference type="Proteomes" id="UP000176420"/>
    </source>
</evidence>
<protein>
    <submittedName>
        <fullName evidence="1">Uncharacterized protein</fullName>
    </submittedName>
</protein>
<dbReference type="EMBL" id="MHKI01000027">
    <property type="protein sequence ID" value="OGY85852.1"/>
    <property type="molecule type" value="Genomic_DNA"/>
</dbReference>
<dbReference type="AlphaFoldDB" id="A0A1G2B9R1"/>